<name>A0A2R6WGX0_MARPO</name>
<sequence>METSLKSVIQSLIGWVLLLGLIRGAACQSDWLNPHNTARSEVGVQNLTWSSTVASFASQWANDLASQGGALQHRSNNPYGENIYWASWKTNASDAVKSWVSEKDYYSYLSNTCEDGQQCGHYTQVLWNNTLELGCASAPCPDGGTISVCNYNPPGNYVSERPF</sequence>
<evidence type="ECO:0000256" key="1">
    <source>
        <dbReference type="ARBA" id="ARBA00003143"/>
    </source>
</evidence>
<dbReference type="OMA" id="HTIARYM"/>
<evidence type="ECO:0000256" key="2">
    <source>
        <dbReference type="ARBA" id="ARBA00023265"/>
    </source>
</evidence>
<dbReference type="InterPro" id="IPR002413">
    <property type="entry name" value="V5_allergen-like"/>
</dbReference>
<feature type="domain" description="SCP" evidence="4">
    <location>
        <begin position="26"/>
        <end position="159"/>
    </location>
</feature>
<organism evidence="5 6">
    <name type="scientific">Marchantia polymorpha</name>
    <name type="common">Common liverwort</name>
    <name type="synonym">Marchantia aquatica</name>
    <dbReference type="NCBI Taxonomy" id="3197"/>
    <lineage>
        <taxon>Eukaryota</taxon>
        <taxon>Viridiplantae</taxon>
        <taxon>Streptophyta</taxon>
        <taxon>Embryophyta</taxon>
        <taxon>Marchantiophyta</taxon>
        <taxon>Marchantiopsida</taxon>
        <taxon>Marchantiidae</taxon>
        <taxon>Marchantiales</taxon>
        <taxon>Marchantiaceae</taxon>
        <taxon>Marchantia</taxon>
    </lineage>
</organism>
<dbReference type="GO" id="GO:0005615">
    <property type="term" value="C:extracellular space"/>
    <property type="evidence" value="ECO:0000318"/>
    <property type="project" value="GO_Central"/>
</dbReference>
<accession>A0A2R6WGX0</accession>
<keyword evidence="2" id="KW-0568">Pathogenesis-related protein</keyword>
<dbReference type="InterPro" id="IPR014044">
    <property type="entry name" value="CAP_dom"/>
</dbReference>
<gene>
    <name evidence="5" type="ORF">MARPO_0092s0052</name>
</gene>
<dbReference type="InterPro" id="IPR035940">
    <property type="entry name" value="CAP_sf"/>
</dbReference>
<dbReference type="Pfam" id="PF00188">
    <property type="entry name" value="CAP"/>
    <property type="match status" value="1"/>
</dbReference>
<dbReference type="InterPro" id="IPR001283">
    <property type="entry name" value="CRISP-related"/>
</dbReference>
<dbReference type="Gene3D" id="3.40.33.10">
    <property type="entry name" value="CAP"/>
    <property type="match status" value="1"/>
</dbReference>
<evidence type="ECO:0000256" key="3">
    <source>
        <dbReference type="SAM" id="SignalP"/>
    </source>
</evidence>
<dbReference type="SMART" id="SM00198">
    <property type="entry name" value="SCP"/>
    <property type="match status" value="1"/>
</dbReference>
<dbReference type="Gramene" id="Mp5g12540.1">
    <property type="protein sequence ID" value="Mp5g12540.1.cds"/>
    <property type="gene ID" value="Mp5g12540"/>
</dbReference>
<evidence type="ECO:0000313" key="5">
    <source>
        <dbReference type="EMBL" id="PTQ33091.1"/>
    </source>
</evidence>
<dbReference type="AlphaFoldDB" id="A0A2R6WGX0"/>
<dbReference type="PRINTS" id="PR00838">
    <property type="entry name" value="V5ALLERGEN"/>
</dbReference>
<keyword evidence="6" id="KW-1185">Reference proteome</keyword>
<dbReference type="SUPFAM" id="SSF55797">
    <property type="entry name" value="PR-1-like"/>
    <property type="match status" value="1"/>
</dbReference>
<comment type="function">
    <text evidence="1">Probably involved in the defense reaction of plants against pathogens.</text>
</comment>
<dbReference type="InterPro" id="IPR018244">
    <property type="entry name" value="Allrgn_V5/Tpx1_CS"/>
</dbReference>
<keyword evidence="3" id="KW-0732">Signal</keyword>
<feature type="chain" id="PRO_5015353366" description="SCP domain-containing protein" evidence="3">
    <location>
        <begin position="28"/>
        <end position="163"/>
    </location>
</feature>
<dbReference type="PROSITE" id="PS01009">
    <property type="entry name" value="CRISP_1"/>
    <property type="match status" value="1"/>
</dbReference>
<evidence type="ECO:0000313" key="6">
    <source>
        <dbReference type="Proteomes" id="UP000244005"/>
    </source>
</evidence>
<dbReference type="Proteomes" id="UP000244005">
    <property type="component" value="Unassembled WGS sequence"/>
</dbReference>
<dbReference type="PANTHER" id="PTHR10334">
    <property type="entry name" value="CYSTEINE-RICH SECRETORY PROTEIN-RELATED"/>
    <property type="match status" value="1"/>
</dbReference>
<dbReference type="FunFam" id="3.40.33.10:FF:000004">
    <property type="entry name" value="CAP, cysteine-rich secretory protein, antigen 5"/>
    <property type="match status" value="1"/>
</dbReference>
<reference evidence="6" key="1">
    <citation type="journal article" date="2017" name="Cell">
        <title>Insights into land plant evolution garnered from the Marchantia polymorpha genome.</title>
        <authorList>
            <person name="Bowman J.L."/>
            <person name="Kohchi T."/>
            <person name="Yamato K.T."/>
            <person name="Jenkins J."/>
            <person name="Shu S."/>
            <person name="Ishizaki K."/>
            <person name="Yamaoka S."/>
            <person name="Nishihama R."/>
            <person name="Nakamura Y."/>
            <person name="Berger F."/>
            <person name="Adam C."/>
            <person name="Aki S.S."/>
            <person name="Althoff F."/>
            <person name="Araki T."/>
            <person name="Arteaga-Vazquez M.A."/>
            <person name="Balasubrmanian S."/>
            <person name="Barry K."/>
            <person name="Bauer D."/>
            <person name="Boehm C.R."/>
            <person name="Briginshaw L."/>
            <person name="Caballero-Perez J."/>
            <person name="Catarino B."/>
            <person name="Chen F."/>
            <person name="Chiyoda S."/>
            <person name="Chovatia M."/>
            <person name="Davies K.M."/>
            <person name="Delmans M."/>
            <person name="Demura T."/>
            <person name="Dierschke T."/>
            <person name="Dolan L."/>
            <person name="Dorantes-Acosta A.E."/>
            <person name="Eklund D.M."/>
            <person name="Florent S.N."/>
            <person name="Flores-Sandoval E."/>
            <person name="Fujiyama A."/>
            <person name="Fukuzawa H."/>
            <person name="Galik B."/>
            <person name="Grimanelli D."/>
            <person name="Grimwood J."/>
            <person name="Grossniklaus U."/>
            <person name="Hamada T."/>
            <person name="Haseloff J."/>
            <person name="Hetherington A.J."/>
            <person name="Higo A."/>
            <person name="Hirakawa Y."/>
            <person name="Hundley H.N."/>
            <person name="Ikeda Y."/>
            <person name="Inoue K."/>
            <person name="Inoue S.I."/>
            <person name="Ishida S."/>
            <person name="Jia Q."/>
            <person name="Kakita M."/>
            <person name="Kanazawa T."/>
            <person name="Kawai Y."/>
            <person name="Kawashima T."/>
            <person name="Kennedy M."/>
            <person name="Kinose K."/>
            <person name="Kinoshita T."/>
            <person name="Kohara Y."/>
            <person name="Koide E."/>
            <person name="Komatsu K."/>
            <person name="Kopischke S."/>
            <person name="Kubo M."/>
            <person name="Kyozuka J."/>
            <person name="Lagercrantz U."/>
            <person name="Lin S.S."/>
            <person name="Lindquist E."/>
            <person name="Lipzen A.M."/>
            <person name="Lu C.W."/>
            <person name="De Luna E."/>
            <person name="Martienssen R.A."/>
            <person name="Minamino N."/>
            <person name="Mizutani M."/>
            <person name="Mizutani M."/>
            <person name="Mochizuki N."/>
            <person name="Monte I."/>
            <person name="Mosher R."/>
            <person name="Nagasaki H."/>
            <person name="Nakagami H."/>
            <person name="Naramoto S."/>
            <person name="Nishitani K."/>
            <person name="Ohtani M."/>
            <person name="Okamoto T."/>
            <person name="Okumura M."/>
            <person name="Phillips J."/>
            <person name="Pollak B."/>
            <person name="Reinders A."/>
            <person name="Rovekamp M."/>
            <person name="Sano R."/>
            <person name="Sawa S."/>
            <person name="Schmid M.W."/>
            <person name="Shirakawa M."/>
            <person name="Solano R."/>
            <person name="Spunde A."/>
            <person name="Suetsugu N."/>
            <person name="Sugano S."/>
            <person name="Sugiyama A."/>
            <person name="Sun R."/>
            <person name="Suzuki Y."/>
            <person name="Takenaka M."/>
            <person name="Takezawa D."/>
            <person name="Tomogane H."/>
            <person name="Tsuzuki M."/>
            <person name="Ueda T."/>
            <person name="Umeda M."/>
            <person name="Ward J.M."/>
            <person name="Watanabe Y."/>
            <person name="Yazaki K."/>
            <person name="Yokoyama R."/>
            <person name="Yoshitake Y."/>
            <person name="Yotsui I."/>
            <person name="Zachgo S."/>
            <person name="Schmutz J."/>
        </authorList>
    </citation>
    <scope>NUCLEOTIDE SEQUENCE [LARGE SCALE GENOMIC DNA]</scope>
    <source>
        <strain evidence="6">Tak-1</strain>
    </source>
</reference>
<keyword evidence="2" id="KW-0611">Plant defense</keyword>
<dbReference type="EMBL" id="KZ772764">
    <property type="protein sequence ID" value="PTQ33091.1"/>
    <property type="molecule type" value="Genomic_DNA"/>
</dbReference>
<dbReference type="CDD" id="cd05381">
    <property type="entry name" value="CAP_PR-1"/>
    <property type="match status" value="1"/>
</dbReference>
<evidence type="ECO:0000259" key="4">
    <source>
        <dbReference type="SMART" id="SM00198"/>
    </source>
</evidence>
<protein>
    <recommendedName>
        <fullName evidence="4">SCP domain-containing protein</fullName>
    </recommendedName>
</protein>
<proteinExistence type="predicted"/>
<feature type="signal peptide" evidence="3">
    <location>
        <begin position="1"/>
        <end position="27"/>
    </location>
</feature>
<dbReference type="PRINTS" id="PR00837">
    <property type="entry name" value="V5TPXLIKE"/>
</dbReference>
<dbReference type="OrthoDB" id="337038at2759"/>